<dbReference type="AlphaFoldDB" id="A0A6L2NIP4"/>
<comment type="caution">
    <text evidence="1">The sequence shown here is derived from an EMBL/GenBank/DDBJ whole genome shotgun (WGS) entry which is preliminary data.</text>
</comment>
<accession>A0A6L2NIP4</accession>
<name>A0A6L2NIP4_TANCI</name>
<reference evidence="1" key="1">
    <citation type="journal article" date="2019" name="Sci. Rep.">
        <title>Draft genome of Tanacetum cinerariifolium, the natural source of mosquito coil.</title>
        <authorList>
            <person name="Yamashiro T."/>
            <person name="Shiraishi A."/>
            <person name="Satake H."/>
            <person name="Nakayama K."/>
        </authorList>
    </citation>
    <scope>NUCLEOTIDE SEQUENCE</scope>
</reference>
<gene>
    <name evidence="1" type="ORF">Tci_058096</name>
</gene>
<protein>
    <submittedName>
        <fullName evidence="1">Uncharacterized protein</fullName>
    </submittedName>
</protein>
<evidence type="ECO:0000313" key="1">
    <source>
        <dbReference type="EMBL" id="GEU86118.1"/>
    </source>
</evidence>
<proteinExistence type="predicted"/>
<sequence>MGTYTLKLLSGVPGRVMVAPTIPISVGSSEGNFECAIDIGVDVIHPEHLLGVPIQEEFSALRFRVDIVEAENASLRYTIRTIEAVETVTRNHERLARMKIKRQLASVQESQCQDREDFRKLKKLVTSQFGHHS</sequence>
<dbReference type="EMBL" id="BKCJ010009253">
    <property type="protein sequence ID" value="GEU86118.1"/>
    <property type="molecule type" value="Genomic_DNA"/>
</dbReference>
<organism evidence="1">
    <name type="scientific">Tanacetum cinerariifolium</name>
    <name type="common">Dalmatian daisy</name>
    <name type="synonym">Chrysanthemum cinerariifolium</name>
    <dbReference type="NCBI Taxonomy" id="118510"/>
    <lineage>
        <taxon>Eukaryota</taxon>
        <taxon>Viridiplantae</taxon>
        <taxon>Streptophyta</taxon>
        <taxon>Embryophyta</taxon>
        <taxon>Tracheophyta</taxon>
        <taxon>Spermatophyta</taxon>
        <taxon>Magnoliopsida</taxon>
        <taxon>eudicotyledons</taxon>
        <taxon>Gunneridae</taxon>
        <taxon>Pentapetalae</taxon>
        <taxon>asterids</taxon>
        <taxon>campanulids</taxon>
        <taxon>Asterales</taxon>
        <taxon>Asteraceae</taxon>
        <taxon>Asteroideae</taxon>
        <taxon>Anthemideae</taxon>
        <taxon>Anthemidinae</taxon>
        <taxon>Tanacetum</taxon>
    </lineage>
</organism>